<evidence type="ECO:0000313" key="3">
    <source>
        <dbReference type="Proteomes" id="UP000655273"/>
    </source>
</evidence>
<protein>
    <recommendedName>
        <fullName evidence="4">Lipoprotein</fullName>
    </recommendedName>
</protein>
<dbReference type="AlphaFoldDB" id="A0A927HLS3"/>
<evidence type="ECO:0000313" key="2">
    <source>
        <dbReference type="EMBL" id="MBD3706786.1"/>
    </source>
</evidence>
<comment type="caution">
    <text evidence="2">The sequence shown here is derived from an EMBL/GenBank/DDBJ whole genome shotgun (WGS) entry which is preliminary data.</text>
</comment>
<gene>
    <name evidence="2" type="ORF">IE983_06620</name>
</gene>
<sequence>MIFSAERPSPTSPARCFGKILVALAVMLAGCAIQFDQMAYTALNSMNVVLWH</sequence>
<evidence type="ECO:0000256" key="1">
    <source>
        <dbReference type="SAM" id="Phobius"/>
    </source>
</evidence>
<reference evidence="2" key="1">
    <citation type="submission" date="2020-07" db="EMBL/GenBank/DDBJ databases">
        <title>Clinical and genomic characterization of carbapenemase-producing Enterobacterales causing secondary infections during the COVID-19 crisis at a New York City hospital.</title>
        <authorList>
            <person name="Gomez-Simmonds A."/>
            <person name="Annavajhala M.K."/>
            <person name="Uhlemann A.-C."/>
        </authorList>
    </citation>
    <scope>NUCLEOTIDE SEQUENCE</scope>
    <source>
        <strain evidence="2">NK1396</strain>
    </source>
</reference>
<keyword evidence="1" id="KW-1133">Transmembrane helix</keyword>
<dbReference type="PROSITE" id="PS51257">
    <property type="entry name" value="PROKAR_LIPOPROTEIN"/>
    <property type="match status" value="1"/>
</dbReference>
<name>A0A927HLS3_9ENTR</name>
<evidence type="ECO:0008006" key="4">
    <source>
        <dbReference type="Google" id="ProtNLM"/>
    </source>
</evidence>
<keyword evidence="1" id="KW-0472">Membrane</keyword>
<dbReference type="Proteomes" id="UP000655273">
    <property type="component" value="Unassembled WGS sequence"/>
</dbReference>
<keyword evidence="1" id="KW-0812">Transmembrane</keyword>
<dbReference type="EMBL" id="JACXTA010000001">
    <property type="protein sequence ID" value="MBD3706786.1"/>
    <property type="molecule type" value="Genomic_DNA"/>
</dbReference>
<accession>A0A927HLS3</accession>
<feature type="transmembrane region" description="Helical" evidence="1">
    <location>
        <begin position="20"/>
        <end position="43"/>
    </location>
</feature>
<proteinExistence type="predicted"/>
<organism evidence="2 3">
    <name type="scientific">Enterobacter hormaechei</name>
    <dbReference type="NCBI Taxonomy" id="158836"/>
    <lineage>
        <taxon>Bacteria</taxon>
        <taxon>Pseudomonadati</taxon>
        <taxon>Pseudomonadota</taxon>
        <taxon>Gammaproteobacteria</taxon>
        <taxon>Enterobacterales</taxon>
        <taxon>Enterobacteriaceae</taxon>
        <taxon>Enterobacter</taxon>
        <taxon>Enterobacter cloacae complex</taxon>
    </lineage>
</organism>